<protein>
    <recommendedName>
        <fullName evidence="5">Cell division protein FtsL</fullName>
    </recommendedName>
</protein>
<comment type="caution">
    <text evidence="3">The sequence shown here is derived from an EMBL/GenBank/DDBJ whole genome shotgun (WGS) entry which is preliminary data.</text>
</comment>
<evidence type="ECO:0000256" key="1">
    <source>
        <dbReference type="SAM" id="Coils"/>
    </source>
</evidence>
<evidence type="ECO:0000313" key="4">
    <source>
        <dbReference type="Proteomes" id="UP000230324"/>
    </source>
</evidence>
<sequence length="128" mass="15055">MIPKTRKSKKTSSLSIPFSIFLAIFTLTLIAFLFVSNFRINQRRSEMFSQIESLTQELQRLEEEKAILQAKVPQTSKEDDLEKEIRERLGLKKPGEEVVVVVPPEESSQEETSKEGFWQRFFKKLKFW</sequence>
<feature type="coiled-coil region" evidence="1">
    <location>
        <begin position="44"/>
        <end position="78"/>
    </location>
</feature>
<keyword evidence="1" id="KW-0175">Coiled coil</keyword>
<dbReference type="EMBL" id="PEUV01000006">
    <property type="protein sequence ID" value="PIV12856.1"/>
    <property type="molecule type" value="Genomic_DNA"/>
</dbReference>
<accession>A0A2M7BYW5</accession>
<keyword evidence="2" id="KW-0472">Membrane</keyword>
<proteinExistence type="predicted"/>
<keyword evidence="2" id="KW-0812">Transmembrane</keyword>
<organism evidence="3 4">
    <name type="scientific">Candidatus Nealsonbacteria bacterium CG03_land_8_20_14_0_80_36_12</name>
    <dbReference type="NCBI Taxonomy" id="1974701"/>
    <lineage>
        <taxon>Bacteria</taxon>
        <taxon>Candidatus Nealsoniibacteriota</taxon>
    </lineage>
</organism>
<dbReference type="AlphaFoldDB" id="A0A2M7BYW5"/>
<dbReference type="Pfam" id="PF04977">
    <property type="entry name" value="DivIC"/>
    <property type="match status" value="1"/>
</dbReference>
<dbReference type="Proteomes" id="UP000230324">
    <property type="component" value="Unassembled WGS sequence"/>
</dbReference>
<dbReference type="InterPro" id="IPR007060">
    <property type="entry name" value="FtsL/DivIC"/>
</dbReference>
<evidence type="ECO:0000256" key="2">
    <source>
        <dbReference type="SAM" id="Phobius"/>
    </source>
</evidence>
<reference evidence="4" key="1">
    <citation type="submission" date="2017-09" db="EMBL/GenBank/DDBJ databases">
        <title>Depth-based differentiation of microbial function through sediment-hosted aquifers and enrichment of novel symbionts in the deep terrestrial subsurface.</title>
        <authorList>
            <person name="Probst A.J."/>
            <person name="Ladd B."/>
            <person name="Jarett J.K."/>
            <person name="Geller-Mcgrath D.E."/>
            <person name="Sieber C.M.K."/>
            <person name="Emerson J.B."/>
            <person name="Anantharaman K."/>
            <person name="Thomas B.C."/>
            <person name="Malmstrom R."/>
            <person name="Stieglmeier M."/>
            <person name="Klingl A."/>
            <person name="Woyke T."/>
            <person name="Ryan C.M."/>
            <person name="Banfield J.F."/>
        </authorList>
    </citation>
    <scope>NUCLEOTIDE SEQUENCE [LARGE SCALE GENOMIC DNA]</scope>
</reference>
<evidence type="ECO:0008006" key="5">
    <source>
        <dbReference type="Google" id="ProtNLM"/>
    </source>
</evidence>
<gene>
    <name evidence="3" type="ORF">COS47_00340</name>
</gene>
<keyword evidence="2" id="KW-1133">Transmembrane helix</keyword>
<name>A0A2M7BYW5_9BACT</name>
<feature type="transmembrane region" description="Helical" evidence="2">
    <location>
        <begin position="14"/>
        <end position="35"/>
    </location>
</feature>
<evidence type="ECO:0000313" key="3">
    <source>
        <dbReference type="EMBL" id="PIV12856.1"/>
    </source>
</evidence>